<organism evidence="8 9">
    <name type="scientific">Kibdelosporangium lantanae</name>
    <dbReference type="NCBI Taxonomy" id="1497396"/>
    <lineage>
        <taxon>Bacteria</taxon>
        <taxon>Bacillati</taxon>
        <taxon>Actinomycetota</taxon>
        <taxon>Actinomycetes</taxon>
        <taxon>Pseudonocardiales</taxon>
        <taxon>Pseudonocardiaceae</taxon>
        <taxon>Kibdelosporangium</taxon>
    </lineage>
</organism>
<evidence type="ECO:0000256" key="1">
    <source>
        <dbReference type="ARBA" id="ARBA00004141"/>
    </source>
</evidence>
<keyword evidence="9" id="KW-1185">Reference proteome</keyword>
<feature type="region of interest" description="Disordered" evidence="5">
    <location>
        <begin position="1"/>
        <end position="27"/>
    </location>
</feature>
<proteinExistence type="predicted"/>
<feature type="domain" description="RDD" evidence="7">
    <location>
        <begin position="69"/>
        <end position="172"/>
    </location>
</feature>
<evidence type="ECO:0000256" key="6">
    <source>
        <dbReference type="SAM" id="Phobius"/>
    </source>
</evidence>
<feature type="non-terminal residue" evidence="8">
    <location>
        <position position="1"/>
    </location>
</feature>
<feature type="transmembrane region" description="Helical" evidence="6">
    <location>
        <begin position="100"/>
        <end position="121"/>
    </location>
</feature>
<comment type="subcellular location">
    <subcellularLocation>
        <location evidence="1">Membrane</location>
        <topology evidence="1">Multi-pass membrane protein</topology>
    </subcellularLocation>
</comment>
<keyword evidence="3 6" id="KW-1133">Transmembrane helix</keyword>
<evidence type="ECO:0000313" key="9">
    <source>
        <dbReference type="Proteomes" id="UP001597045"/>
    </source>
</evidence>
<accession>A0ABW3MJ37</accession>
<gene>
    <name evidence="8" type="ORF">ACFQ1S_31150</name>
</gene>
<reference evidence="9" key="1">
    <citation type="journal article" date="2019" name="Int. J. Syst. Evol. Microbiol.">
        <title>The Global Catalogue of Microorganisms (GCM) 10K type strain sequencing project: providing services to taxonomists for standard genome sequencing and annotation.</title>
        <authorList>
            <consortium name="The Broad Institute Genomics Platform"/>
            <consortium name="The Broad Institute Genome Sequencing Center for Infectious Disease"/>
            <person name="Wu L."/>
            <person name="Ma J."/>
        </authorList>
    </citation>
    <scope>NUCLEOTIDE SEQUENCE [LARGE SCALE GENOMIC DNA]</scope>
    <source>
        <strain evidence="9">JCM 31486</strain>
    </source>
</reference>
<dbReference type="Proteomes" id="UP001597045">
    <property type="component" value="Unassembled WGS sequence"/>
</dbReference>
<evidence type="ECO:0000313" key="8">
    <source>
        <dbReference type="EMBL" id="MFD1049669.1"/>
    </source>
</evidence>
<evidence type="ECO:0000256" key="5">
    <source>
        <dbReference type="SAM" id="MobiDB-lite"/>
    </source>
</evidence>
<dbReference type="Pfam" id="PF06271">
    <property type="entry name" value="RDD"/>
    <property type="match status" value="1"/>
</dbReference>
<evidence type="ECO:0000256" key="2">
    <source>
        <dbReference type="ARBA" id="ARBA00022692"/>
    </source>
</evidence>
<dbReference type="InterPro" id="IPR010432">
    <property type="entry name" value="RDD"/>
</dbReference>
<evidence type="ECO:0000256" key="4">
    <source>
        <dbReference type="ARBA" id="ARBA00023136"/>
    </source>
</evidence>
<evidence type="ECO:0000256" key="3">
    <source>
        <dbReference type="ARBA" id="ARBA00022989"/>
    </source>
</evidence>
<protein>
    <submittedName>
        <fullName evidence="8">RDD family protein</fullName>
    </submittedName>
</protein>
<comment type="caution">
    <text evidence="8">The sequence shown here is derived from an EMBL/GenBank/DDBJ whole genome shotgun (WGS) entry which is preliminary data.</text>
</comment>
<feature type="transmembrane region" description="Helical" evidence="6">
    <location>
        <begin position="154"/>
        <end position="172"/>
    </location>
</feature>
<dbReference type="EMBL" id="JBHTIS010002325">
    <property type="protein sequence ID" value="MFD1049669.1"/>
    <property type="molecule type" value="Genomic_DNA"/>
</dbReference>
<name>A0ABW3MJ37_9PSEU</name>
<evidence type="ECO:0000259" key="7">
    <source>
        <dbReference type="Pfam" id="PF06271"/>
    </source>
</evidence>
<keyword evidence="4 6" id="KW-0472">Membrane</keyword>
<keyword evidence="2 6" id="KW-0812">Transmembrane</keyword>
<sequence length="174" mass="18778">GGPVSDQPVHVPRRQVVTPKPAPAEESEPLVTIVRATDIKRLERIDPIPNPPKFHGHANDPRYPSPTGWRTVFAFTIDLVIHLALTAGVVLVLHKRDLSTGALVALGVGAFCVVSFVHRVFVQRALQATVGKLLTGLRVIDENTGGRENLGSLAWAWLAGVGYFIFGVLSLLTP</sequence>
<feature type="transmembrane region" description="Helical" evidence="6">
    <location>
        <begin position="72"/>
        <end position="93"/>
    </location>
</feature>